<evidence type="ECO:0000313" key="1">
    <source>
        <dbReference type="EMBL" id="RPB08278.1"/>
    </source>
</evidence>
<proteinExistence type="predicted"/>
<dbReference type="Proteomes" id="UP000277580">
    <property type="component" value="Unassembled WGS sequence"/>
</dbReference>
<sequence length="233" mass="26165">MSTAFEFDIGSFRGKPNYLMRSKKGFCWDNLPPSLLELVTLEGMAEAVEAYALGPNGLYWFQYANENGEISIATAPGLWRYLKCDDNTGPTINRLEFGQLQTYWSTYCWAGEGEGEEQVLNQSIHYNNLPLGLINQITELSNQGLLTEYSDIGFLAMGKDNSWILESKGWIWSEGIDPGLLAALQEVDESVSAVVCLFFFFSWRARDVCEEVLTGLYCVECQALNSANRLLVD</sequence>
<protein>
    <submittedName>
        <fullName evidence="1">Uncharacterized protein</fullName>
    </submittedName>
</protein>
<accession>A0A3N4KFM8</accession>
<reference evidence="1 2" key="1">
    <citation type="journal article" date="2018" name="Nat. Ecol. Evol.">
        <title>Pezizomycetes genomes reveal the molecular basis of ectomycorrhizal truffle lifestyle.</title>
        <authorList>
            <person name="Murat C."/>
            <person name="Payen T."/>
            <person name="Noel B."/>
            <person name="Kuo A."/>
            <person name="Morin E."/>
            <person name="Chen J."/>
            <person name="Kohler A."/>
            <person name="Krizsan K."/>
            <person name="Balestrini R."/>
            <person name="Da Silva C."/>
            <person name="Montanini B."/>
            <person name="Hainaut M."/>
            <person name="Levati E."/>
            <person name="Barry K.W."/>
            <person name="Belfiori B."/>
            <person name="Cichocki N."/>
            <person name="Clum A."/>
            <person name="Dockter R.B."/>
            <person name="Fauchery L."/>
            <person name="Guy J."/>
            <person name="Iotti M."/>
            <person name="Le Tacon F."/>
            <person name="Lindquist E.A."/>
            <person name="Lipzen A."/>
            <person name="Malagnac F."/>
            <person name="Mello A."/>
            <person name="Molinier V."/>
            <person name="Miyauchi S."/>
            <person name="Poulain J."/>
            <person name="Riccioni C."/>
            <person name="Rubini A."/>
            <person name="Sitrit Y."/>
            <person name="Splivallo R."/>
            <person name="Traeger S."/>
            <person name="Wang M."/>
            <person name="Zifcakova L."/>
            <person name="Wipf D."/>
            <person name="Zambonelli A."/>
            <person name="Paolocci F."/>
            <person name="Nowrousian M."/>
            <person name="Ottonello S."/>
            <person name="Baldrian P."/>
            <person name="Spatafora J.W."/>
            <person name="Henrissat B."/>
            <person name="Nagy L.G."/>
            <person name="Aury J.M."/>
            <person name="Wincker P."/>
            <person name="Grigoriev I.V."/>
            <person name="Bonfante P."/>
            <person name="Martin F.M."/>
        </authorList>
    </citation>
    <scope>NUCLEOTIDE SEQUENCE [LARGE SCALE GENOMIC DNA]</scope>
    <source>
        <strain evidence="1 2">CCBAS932</strain>
    </source>
</reference>
<dbReference type="OrthoDB" id="5275225at2759"/>
<organism evidence="1 2">
    <name type="scientific">Morchella conica CCBAS932</name>
    <dbReference type="NCBI Taxonomy" id="1392247"/>
    <lineage>
        <taxon>Eukaryota</taxon>
        <taxon>Fungi</taxon>
        <taxon>Dikarya</taxon>
        <taxon>Ascomycota</taxon>
        <taxon>Pezizomycotina</taxon>
        <taxon>Pezizomycetes</taxon>
        <taxon>Pezizales</taxon>
        <taxon>Morchellaceae</taxon>
        <taxon>Morchella</taxon>
    </lineage>
</organism>
<keyword evidence="2" id="KW-1185">Reference proteome</keyword>
<name>A0A3N4KFM8_9PEZI</name>
<dbReference type="InParanoid" id="A0A3N4KFM8"/>
<dbReference type="EMBL" id="ML119165">
    <property type="protein sequence ID" value="RPB08278.1"/>
    <property type="molecule type" value="Genomic_DNA"/>
</dbReference>
<evidence type="ECO:0000313" key="2">
    <source>
        <dbReference type="Proteomes" id="UP000277580"/>
    </source>
</evidence>
<dbReference type="AlphaFoldDB" id="A0A3N4KFM8"/>
<gene>
    <name evidence="1" type="ORF">P167DRAFT_494365</name>
</gene>